<sequence>MGVLQCARHPTTHSSLGDQLKKTRKDSNHKSRGAVAVEFALVAPVLLTLVVGIVEFANAYNAQISVTQAAREAARTMAVKNSQADAKAAAVAGAPGINSAAFAYAFSPAACTPDTTAKVTITYPAATLTGLFGTSVTVTGVGAMRCNG</sequence>
<organism evidence="4 5">
    <name type="scientific">Pseudarthrobacter chlorophenolicus (strain ATCC 700700 / DSM 12829 / CIP 107037 / JCM 12360 / KCTC 9906 / NCIMB 13794 / A6)</name>
    <name type="common">Arthrobacter chlorophenolicus</name>
    <dbReference type="NCBI Taxonomy" id="452863"/>
    <lineage>
        <taxon>Bacteria</taxon>
        <taxon>Bacillati</taxon>
        <taxon>Actinomycetota</taxon>
        <taxon>Actinomycetes</taxon>
        <taxon>Micrococcales</taxon>
        <taxon>Micrococcaceae</taxon>
        <taxon>Pseudarthrobacter</taxon>
    </lineage>
</organism>
<evidence type="ECO:0000313" key="5">
    <source>
        <dbReference type="Proteomes" id="UP000002505"/>
    </source>
</evidence>
<feature type="compositionally biased region" description="Basic and acidic residues" evidence="1">
    <location>
        <begin position="19"/>
        <end position="29"/>
    </location>
</feature>
<proteinExistence type="predicted"/>
<dbReference type="KEGG" id="ach:Achl_2635"/>
<dbReference type="HOGENOM" id="CLU_122851_1_0_11"/>
<dbReference type="EMBL" id="CP001341">
    <property type="protein sequence ID" value="ACL40600.1"/>
    <property type="molecule type" value="Genomic_DNA"/>
</dbReference>
<dbReference type="InterPro" id="IPR012495">
    <property type="entry name" value="TadE-like_dom"/>
</dbReference>
<dbReference type="STRING" id="452863.Achl_2635"/>
<dbReference type="Proteomes" id="UP000002505">
    <property type="component" value="Chromosome"/>
</dbReference>
<feature type="region of interest" description="Disordered" evidence="1">
    <location>
        <begin position="1"/>
        <end position="29"/>
    </location>
</feature>
<reference evidence="4" key="1">
    <citation type="submission" date="2009-01" db="EMBL/GenBank/DDBJ databases">
        <title>Complete sequence of chromosome of Arthrobacter chlorophenolicus A6.</title>
        <authorList>
            <consortium name="US DOE Joint Genome Institute"/>
            <person name="Lucas S."/>
            <person name="Copeland A."/>
            <person name="Lapidus A."/>
            <person name="Glavina del Rio T."/>
            <person name="Tice H."/>
            <person name="Bruce D."/>
            <person name="Goodwin L."/>
            <person name="Pitluck S."/>
            <person name="Goltsman E."/>
            <person name="Clum A."/>
            <person name="Larimer F."/>
            <person name="Land M."/>
            <person name="Hauser L."/>
            <person name="Kyrpides N."/>
            <person name="Mikhailova N."/>
            <person name="Jansson J."/>
            <person name="Richardson P."/>
        </authorList>
    </citation>
    <scope>NUCLEOTIDE SEQUENCE [LARGE SCALE GENOMIC DNA]</scope>
    <source>
        <strain evidence="4">A6</strain>
    </source>
</reference>
<evidence type="ECO:0000256" key="2">
    <source>
        <dbReference type="SAM" id="Phobius"/>
    </source>
</evidence>
<dbReference type="AlphaFoldDB" id="B8HCI4"/>
<name>B8HCI4_PSECP</name>
<evidence type="ECO:0000256" key="1">
    <source>
        <dbReference type="SAM" id="MobiDB-lite"/>
    </source>
</evidence>
<feature type="domain" description="TadE-like" evidence="3">
    <location>
        <begin position="33"/>
        <end position="75"/>
    </location>
</feature>
<evidence type="ECO:0000313" key="4">
    <source>
        <dbReference type="EMBL" id="ACL40600.1"/>
    </source>
</evidence>
<gene>
    <name evidence="4" type="ordered locus">Achl_2635</name>
</gene>
<feature type="transmembrane region" description="Helical" evidence="2">
    <location>
        <begin position="34"/>
        <end position="54"/>
    </location>
</feature>
<keyword evidence="5" id="KW-1185">Reference proteome</keyword>
<dbReference type="Pfam" id="PF07811">
    <property type="entry name" value="TadE"/>
    <property type="match status" value="1"/>
</dbReference>
<dbReference type="eggNOG" id="COG4961">
    <property type="taxonomic scope" value="Bacteria"/>
</dbReference>
<accession>B8HCI4</accession>
<keyword evidence="2" id="KW-0472">Membrane</keyword>
<evidence type="ECO:0000259" key="3">
    <source>
        <dbReference type="Pfam" id="PF07811"/>
    </source>
</evidence>
<protein>
    <submittedName>
        <fullName evidence="4">TadE family protein</fullName>
    </submittedName>
</protein>
<keyword evidence="2" id="KW-0812">Transmembrane</keyword>
<keyword evidence="2" id="KW-1133">Transmembrane helix</keyword>